<evidence type="ECO:0000313" key="3">
    <source>
        <dbReference type="Proteomes" id="UP000479692"/>
    </source>
</evidence>
<accession>A0A7C9MLK0</accession>
<dbReference type="Proteomes" id="UP000479692">
    <property type="component" value="Unassembled WGS sequence"/>
</dbReference>
<protein>
    <submittedName>
        <fullName evidence="2">Uncharacterized protein</fullName>
    </submittedName>
</protein>
<dbReference type="RefSeq" id="WP_156640751.1">
    <property type="nucleotide sequence ID" value="NZ_WOXT01000001.1"/>
</dbReference>
<feature type="compositionally biased region" description="Polar residues" evidence="1">
    <location>
        <begin position="96"/>
        <end position="107"/>
    </location>
</feature>
<reference evidence="2 3" key="1">
    <citation type="submission" date="2019-12" db="EMBL/GenBank/DDBJ databases">
        <authorList>
            <person name="Xu J."/>
        </authorList>
    </citation>
    <scope>NUCLEOTIDE SEQUENCE [LARGE SCALE GENOMIC DNA]</scope>
    <source>
        <strain evidence="2 3">HX-5-24</strain>
    </source>
</reference>
<evidence type="ECO:0000313" key="2">
    <source>
        <dbReference type="EMBL" id="MUV13567.1"/>
    </source>
</evidence>
<name>A0A7C9MLK0_9GAMM</name>
<dbReference type="AlphaFoldDB" id="A0A7C9MLK0"/>
<keyword evidence="3" id="KW-1185">Reference proteome</keyword>
<feature type="region of interest" description="Disordered" evidence="1">
    <location>
        <begin position="96"/>
        <end position="116"/>
    </location>
</feature>
<evidence type="ECO:0000256" key="1">
    <source>
        <dbReference type="SAM" id="MobiDB-lite"/>
    </source>
</evidence>
<sequence length="116" mass="12918">MNWLRRLFAKPAIGVLFGLDPPKGCHFDVSCFENSSWHVRIVRWGKDLAHECELIDRFGRGVKTDEDLIVAAAKKALYAYDMRGEIDARKRVVRSLSGSYPPKSTSHGIAKGKGSG</sequence>
<gene>
    <name evidence="2" type="ORF">GN331_05020</name>
</gene>
<organism evidence="2 3">
    <name type="scientific">Noviluteimonas gilva</name>
    <dbReference type="NCBI Taxonomy" id="2682097"/>
    <lineage>
        <taxon>Bacteria</taxon>
        <taxon>Pseudomonadati</taxon>
        <taxon>Pseudomonadota</taxon>
        <taxon>Gammaproteobacteria</taxon>
        <taxon>Lysobacterales</taxon>
        <taxon>Lysobacteraceae</taxon>
        <taxon>Noviluteimonas</taxon>
    </lineage>
</organism>
<dbReference type="EMBL" id="WOXT01000001">
    <property type="protein sequence ID" value="MUV13567.1"/>
    <property type="molecule type" value="Genomic_DNA"/>
</dbReference>
<comment type="caution">
    <text evidence="2">The sequence shown here is derived from an EMBL/GenBank/DDBJ whole genome shotgun (WGS) entry which is preliminary data.</text>
</comment>
<proteinExistence type="predicted"/>